<dbReference type="AlphaFoldDB" id="A0A059F438"/>
<gene>
    <name evidence="1" type="ORF">H312_00900</name>
</gene>
<dbReference type="HOGENOM" id="CLU_044348_2_4_1"/>
<keyword evidence="2" id="KW-1185">Reference proteome</keyword>
<accession>A0A059F438</accession>
<evidence type="ECO:0000313" key="2">
    <source>
        <dbReference type="Proteomes" id="UP000030655"/>
    </source>
</evidence>
<sequence length="97" mass="11282">MSEEIPLLKIARGLNLEKHAVSRIIKLMSKKLVMNKYSKKNVIHELNSIVVIDESKFCTRKYNKGHKVKGVWVLDCVERTHQRKNILKQSQKRGGKI</sequence>
<organism evidence="1 2">
    <name type="scientific">Anncaliia algerae PRA339</name>
    <dbReference type="NCBI Taxonomy" id="1288291"/>
    <lineage>
        <taxon>Eukaryota</taxon>
        <taxon>Fungi</taxon>
        <taxon>Fungi incertae sedis</taxon>
        <taxon>Microsporidia</taxon>
        <taxon>Tubulinosematoidea</taxon>
        <taxon>Tubulinosematidae</taxon>
        <taxon>Anncaliia</taxon>
    </lineage>
</organism>
<dbReference type="Proteomes" id="UP000030655">
    <property type="component" value="Unassembled WGS sequence"/>
</dbReference>
<evidence type="ECO:0000313" key="1">
    <source>
        <dbReference type="EMBL" id="KCZ81721.1"/>
    </source>
</evidence>
<protein>
    <submittedName>
        <fullName evidence="1">Uncharacterized protein</fullName>
    </submittedName>
</protein>
<reference evidence="1 2" key="2">
    <citation type="submission" date="2014-03" db="EMBL/GenBank/DDBJ databases">
        <title>The Genome Sequence of Anncaliia algerae insect isolate PRA339.</title>
        <authorList>
            <consortium name="The Broad Institute Genome Sequencing Platform"/>
            <consortium name="The Broad Institute Genome Sequencing Center for Infectious Disease"/>
            <person name="Cuomo C."/>
            <person name="Becnel J."/>
            <person name="Sanscrainte N."/>
            <person name="Walker B."/>
            <person name="Young S.K."/>
            <person name="Zeng Q."/>
            <person name="Gargeya S."/>
            <person name="Fitzgerald M."/>
            <person name="Haas B."/>
            <person name="Abouelleil A."/>
            <person name="Alvarado L."/>
            <person name="Arachchi H.M."/>
            <person name="Berlin A.M."/>
            <person name="Chapman S.B."/>
            <person name="Dewar J."/>
            <person name="Goldberg J."/>
            <person name="Griggs A."/>
            <person name="Gujja S."/>
            <person name="Hansen M."/>
            <person name="Howarth C."/>
            <person name="Imamovic A."/>
            <person name="Larimer J."/>
            <person name="McCowan C."/>
            <person name="Murphy C."/>
            <person name="Neiman D."/>
            <person name="Pearson M."/>
            <person name="Priest M."/>
            <person name="Roberts A."/>
            <person name="Saif S."/>
            <person name="Shea T."/>
            <person name="Sisk P."/>
            <person name="Sykes S."/>
            <person name="Wortman J."/>
            <person name="Nusbaum C."/>
            <person name="Birren B."/>
        </authorList>
    </citation>
    <scope>NUCLEOTIDE SEQUENCE [LARGE SCALE GENOMIC DNA]</scope>
    <source>
        <strain evidence="1 2">PRA339</strain>
    </source>
</reference>
<dbReference type="VEuPathDB" id="MicrosporidiaDB:H312_00900"/>
<name>A0A059F438_9MICR</name>
<reference evidence="2" key="1">
    <citation type="submission" date="2013-02" db="EMBL/GenBank/DDBJ databases">
        <authorList>
            <consortium name="The Broad Institute Genome Sequencing Platform"/>
            <person name="Cuomo C."/>
            <person name="Becnel J."/>
            <person name="Sanscrainte N."/>
            <person name="Walker B."/>
            <person name="Young S.K."/>
            <person name="Zeng Q."/>
            <person name="Gargeya S."/>
            <person name="Fitzgerald M."/>
            <person name="Haas B."/>
            <person name="Abouelleil A."/>
            <person name="Alvarado L."/>
            <person name="Arachchi H.M."/>
            <person name="Berlin A.M."/>
            <person name="Chapman S.B."/>
            <person name="Dewar J."/>
            <person name="Goldberg J."/>
            <person name="Griggs A."/>
            <person name="Gujja S."/>
            <person name="Hansen M."/>
            <person name="Howarth C."/>
            <person name="Imamovic A."/>
            <person name="Larimer J."/>
            <person name="McCowan C."/>
            <person name="Murphy C."/>
            <person name="Neiman D."/>
            <person name="Pearson M."/>
            <person name="Priest M."/>
            <person name="Roberts A."/>
            <person name="Saif S."/>
            <person name="Shea T."/>
            <person name="Sisk P."/>
            <person name="Sykes S."/>
            <person name="Wortman J."/>
            <person name="Nusbaum C."/>
            <person name="Birren B."/>
        </authorList>
    </citation>
    <scope>NUCLEOTIDE SEQUENCE [LARGE SCALE GENOMIC DNA]</scope>
    <source>
        <strain evidence="2">PRA339</strain>
    </source>
</reference>
<proteinExistence type="predicted"/>
<dbReference type="EMBL" id="KK365138">
    <property type="protein sequence ID" value="KCZ81721.1"/>
    <property type="molecule type" value="Genomic_DNA"/>
</dbReference>